<name>A0ABN8ZTF5_RANTA</name>
<dbReference type="Proteomes" id="UP001176941">
    <property type="component" value="Chromosome 5"/>
</dbReference>
<gene>
    <name evidence="2" type="ORF">MRATA1EN1_LOCUS25014</name>
</gene>
<feature type="region of interest" description="Disordered" evidence="1">
    <location>
        <begin position="1"/>
        <end position="27"/>
    </location>
</feature>
<sequence>MDLLQDGVVTPSPMGSGLQGPPHTPGTAGPALTIVTALPVLKPGLCFQCPLWVVGGPLSLSQARPELTGHACQPCAVKVDVHASCVRVSFPPSAHRSAHGRGVPDRRKSWRCDACGGALHGVVHL</sequence>
<organism evidence="2 3">
    <name type="scientific">Rangifer tarandus platyrhynchus</name>
    <name type="common">Svalbard reindeer</name>
    <dbReference type="NCBI Taxonomy" id="3082113"/>
    <lineage>
        <taxon>Eukaryota</taxon>
        <taxon>Metazoa</taxon>
        <taxon>Chordata</taxon>
        <taxon>Craniata</taxon>
        <taxon>Vertebrata</taxon>
        <taxon>Euteleostomi</taxon>
        <taxon>Mammalia</taxon>
        <taxon>Eutheria</taxon>
        <taxon>Laurasiatheria</taxon>
        <taxon>Artiodactyla</taxon>
        <taxon>Ruminantia</taxon>
        <taxon>Pecora</taxon>
        <taxon>Cervidae</taxon>
        <taxon>Odocoileinae</taxon>
        <taxon>Rangifer</taxon>
    </lineage>
</organism>
<protein>
    <submittedName>
        <fullName evidence="2">Uncharacterized protein</fullName>
    </submittedName>
</protein>
<evidence type="ECO:0000256" key="1">
    <source>
        <dbReference type="SAM" id="MobiDB-lite"/>
    </source>
</evidence>
<dbReference type="EMBL" id="OX459941">
    <property type="protein sequence ID" value="CAI9176052.1"/>
    <property type="molecule type" value="Genomic_DNA"/>
</dbReference>
<evidence type="ECO:0000313" key="3">
    <source>
        <dbReference type="Proteomes" id="UP001176941"/>
    </source>
</evidence>
<reference evidence="2" key="1">
    <citation type="submission" date="2023-04" db="EMBL/GenBank/DDBJ databases">
        <authorList>
            <consortium name="ELIXIR-Norway"/>
        </authorList>
    </citation>
    <scope>NUCLEOTIDE SEQUENCE [LARGE SCALE GENOMIC DNA]</scope>
</reference>
<accession>A0ABN8ZTF5</accession>
<proteinExistence type="predicted"/>
<evidence type="ECO:0000313" key="2">
    <source>
        <dbReference type="EMBL" id="CAI9176052.1"/>
    </source>
</evidence>
<keyword evidence="3" id="KW-1185">Reference proteome</keyword>